<organism evidence="1 2">
    <name type="scientific">Angiostrongylus cantonensis</name>
    <name type="common">Rat lungworm</name>
    <dbReference type="NCBI Taxonomy" id="6313"/>
    <lineage>
        <taxon>Eukaryota</taxon>
        <taxon>Metazoa</taxon>
        <taxon>Ecdysozoa</taxon>
        <taxon>Nematoda</taxon>
        <taxon>Chromadorea</taxon>
        <taxon>Rhabditida</taxon>
        <taxon>Rhabditina</taxon>
        <taxon>Rhabditomorpha</taxon>
        <taxon>Strongyloidea</taxon>
        <taxon>Metastrongylidae</taxon>
        <taxon>Angiostrongylus</taxon>
    </lineage>
</organism>
<proteinExistence type="predicted"/>
<protein>
    <submittedName>
        <fullName evidence="2">Uncharacterized protein</fullName>
    </submittedName>
</protein>
<name>A0A0K0CWS1_ANGCA</name>
<keyword evidence="1" id="KW-1185">Reference proteome</keyword>
<accession>A0A0K0CWS1</accession>
<reference evidence="1" key="1">
    <citation type="submission" date="2012-09" db="EMBL/GenBank/DDBJ databases">
        <authorList>
            <person name="Martin A.A."/>
        </authorList>
    </citation>
    <scope>NUCLEOTIDE SEQUENCE</scope>
</reference>
<evidence type="ECO:0000313" key="2">
    <source>
        <dbReference type="WBParaSite" id="ACAC_0000192601-mRNA-1"/>
    </source>
</evidence>
<dbReference type="WBParaSite" id="ACAC_0000192601-mRNA-1">
    <property type="protein sequence ID" value="ACAC_0000192601-mRNA-1"/>
    <property type="gene ID" value="ACAC_0000192601"/>
</dbReference>
<reference evidence="2" key="2">
    <citation type="submission" date="2017-02" db="UniProtKB">
        <authorList>
            <consortium name="WormBaseParasite"/>
        </authorList>
    </citation>
    <scope>IDENTIFICATION</scope>
</reference>
<evidence type="ECO:0000313" key="1">
    <source>
        <dbReference type="Proteomes" id="UP000035642"/>
    </source>
</evidence>
<dbReference type="Proteomes" id="UP000035642">
    <property type="component" value="Unassembled WGS sequence"/>
</dbReference>
<sequence>MSQRECAAVVGGGGDGMFGNKNGRRLKLVRMSCYAHTLLRYGTDNNPESGIQISNFRYKLSCIFKETVHWLNDLLSFKEFL</sequence>
<dbReference type="AlphaFoldDB" id="A0A0K0CWS1"/>